<dbReference type="GO" id="GO:0008622">
    <property type="term" value="C:epsilon DNA polymerase complex"/>
    <property type="evidence" value="ECO:0007669"/>
    <property type="project" value="TreeGrafter"/>
</dbReference>
<keyword evidence="2" id="KW-0235">DNA replication</keyword>
<comment type="subcellular location">
    <subcellularLocation>
        <location evidence="1">Nucleus</location>
    </subcellularLocation>
</comment>
<feature type="region of interest" description="Disordered" evidence="6">
    <location>
        <begin position="1"/>
        <end position="28"/>
    </location>
</feature>
<feature type="compositionally biased region" description="Acidic residues" evidence="6">
    <location>
        <begin position="189"/>
        <end position="239"/>
    </location>
</feature>
<evidence type="ECO:0000256" key="4">
    <source>
        <dbReference type="ARBA" id="ARBA00039775"/>
    </source>
</evidence>
<keyword evidence="3" id="KW-0539">Nucleus</keyword>
<protein>
    <recommendedName>
        <fullName evidence="4">DNA polymerase epsilon subunit D</fullName>
    </recommendedName>
    <alternativeName>
        <fullName evidence="5">DNA polymerase II subunit D</fullName>
    </alternativeName>
</protein>
<dbReference type="OrthoDB" id="1707486at2759"/>
<dbReference type="Pfam" id="PF00808">
    <property type="entry name" value="CBFD_NFYB_HMF"/>
    <property type="match status" value="1"/>
</dbReference>
<sequence length="256" mass="27830">MPPRKSNVSTTTNGDGDTSTISTIPKSRESISVEDLNLPRTMIQRLSKGVLPSNTQIQRDALLALSKSATVFVNFLAASASENALASGKKTIMPHDVFAALKDQEFEALVPRVQAEMAKYNEIQSDKRNTYRRSKKAEQVAAAAAAGGDGDDAMDELAMGDEIVANVGTNGADAEEAERPSKKVRREDGDEVASDGVEEDEEEIVEEEEEESGEEDEVEEEEEVEEDEEDEADEDEEGESSLNGIRDEALDEPDSD</sequence>
<dbReference type="GO" id="GO:0031490">
    <property type="term" value="F:chromatin DNA binding"/>
    <property type="evidence" value="ECO:0007669"/>
    <property type="project" value="TreeGrafter"/>
</dbReference>
<evidence type="ECO:0000259" key="7">
    <source>
        <dbReference type="Pfam" id="PF00808"/>
    </source>
</evidence>
<feature type="compositionally biased region" description="Low complexity" evidence="6">
    <location>
        <begin position="9"/>
        <end position="23"/>
    </location>
</feature>
<dbReference type="CDD" id="cd22928">
    <property type="entry name" value="HFD_POLE3_DPB4"/>
    <property type="match status" value="1"/>
</dbReference>
<dbReference type="AlphaFoldDB" id="A0A9P4J970"/>
<dbReference type="Proteomes" id="UP000799439">
    <property type="component" value="Unassembled WGS sequence"/>
</dbReference>
<dbReference type="GO" id="GO:0046982">
    <property type="term" value="F:protein heterodimerization activity"/>
    <property type="evidence" value="ECO:0007669"/>
    <property type="project" value="InterPro"/>
</dbReference>
<comment type="caution">
    <text evidence="8">The sequence shown here is derived from an EMBL/GenBank/DDBJ whole genome shotgun (WGS) entry which is preliminary data.</text>
</comment>
<gene>
    <name evidence="8" type="ORF">K461DRAFT_266001</name>
</gene>
<dbReference type="InterPro" id="IPR003958">
    <property type="entry name" value="CBFA_NFYB_domain"/>
</dbReference>
<feature type="domain" description="Transcription factor CBF/NF-Y/archaeal histone" evidence="7">
    <location>
        <begin position="37"/>
        <end position="101"/>
    </location>
</feature>
<dbReference type="GO" id="GO:0006272">
    <property type="term" value="P:leading strand elongation"/>
    <property type="evidence" value="ECO:0007669"/>
    <property type="project" value="TreeGrafter"/>
</dbReference>
<dbReference type="PANTHER" id="PTHR46172">
    <property type="entry name" value="DNA POLYMERASE EPSILON SUBUNIT 3"/>
    <property type="match status" value="1"/>
</dbReference>
<evidence type="ECO:0000256" key="2">
    <source>
        <dbReference type="ARBA" id="ARBA00022705"/>
    </source>
</evidence>
<dbReference type="GO" id="GO:0008623">
    <property type="term" value="C:CHRAC"/>
    <property type="evidence" value="ECO:0007669"/>
    <property type="project" value="TreeGrafter"/>
</dbReference>
<dbReference type="InterPro" id="IPR009072">
    <property type="entry name" value="Histone-fold"/>
</dbReference>
<dbReference type="Gene3D" id="1.10.20.10">
    <property type="entry name" value="Histone, subunit A"/>
    <property type="match status" value="1"/>
</dbReference>
<evidence type="ECO:0000256" key="5">
    <source>
        <dbReference type="ARBA" id="ARBA00042096"/>
    </source>
</evidence>
<reference evidence="8" key="1">
    <citation type="journal article" date="2020" name="Stud. Mycol.">
        <title>101 Dothideomycetes genomes: a test case for predicting lifestyles and emergence of pathogens.</title>
        <authorList>
            <person name="Haridas S."/>
            <person name="Albert R."/>
            <person name="Binder M."/>
            <person name="Bloem J."/>
            <person name="Labutti K."/>
            <person name="Salamov A."/>
            <person name="Andreopoulos B."/>
            <person name="Baker S."/>
            <person name="Barry K."/>
            <person name="Bills G."/>
            <person name="Bluhm B."/>
            <person name="Cannon C."/>
            <person name="Castanera R."/>
            <person name="Culley D."/>
            <person name="Daum C."/>
            <person name="Ezra D."/>
            <person name="Gonzalez J."/>
            <person name="Henrissat B."/>
            <person name="Kuo A."/>
            <person name="Liang C."/>
            <person name="Lipzen A."/>
            <person name="Lutzoni F."/>
            <person name="Magnuson J."/>
            <person name="Mondo S."/>
            <person name="Nolan M."/>
            <person name="Ohm R."/>
            <person name="Pangilinan J."/>
            <person name="Park H.-J."/>
            <person name="Ramirez L."/>
            <person name="Alfaro M."/>
            <person name="Sun H."/>
            <person name="Tritt A."/>
            <person name="Yoshinaga Y."/>
            <person name="Zwiers L.-H."/>
            <person name="Turgeon B."/>
            <person name="Goodwin S."/>
            <person name="Spatafora J."/>
            <person name="Crous P."/>
            <person name="Grigoriev I."/>
        </authorList>
    </citation>
    <scope>NUCLEOTIDE SEQUENCE</scope>
    <source>
        <strain evidence="8">CBS 260.36</strain>
    </source>
</reference>
<proteinExistence type="predicted"/>
<keyword evidence="9" id="KW-1185">Reference proteome</keyword>
<dbReference type="InterPro" id="IPR051377">
    <property type="entry name" value="DNA_Pol-Epsilon_Subunit"/>
</dbReference>
<dbReference type="EMBL" id="ML996083">
    <property type="protein sequence ID" value="KAF2154609.1"/>
    <property type="molecule type" value="Genomic_DNA"/>
</dbReference>
<dbReference type="PANTHER" id="PTHR46172:SF1">
    <property type="entry name" value="DNA POLYMERASE EPSILON SUBUNIT 3"/>
    <property type="match status" value="1"/>
</dbReference>
<dbReference type="GO" id="GO:0006974">
    <property type="term" value="P:DNA damage response"/>
    <property type="evidence" value="ECO:0007669"/>
    <property type="project" value="TreeGrafter"/>
</dbReference>
<organism evidence="8 9">
    <name type="scientific">Myriangium duriaei CBS 260.36</name>
    <dbReference type="NCBI Taxonomy" id="1168546"/>
    <lineage>
        <taxon>Eukaryota</taxon>
        <taxon>Fungi</taxon>
        <taxon>Dikarya</taxon>
        <taxon>Ascomycota</taxon>
        <taxon>Pezizomycotina</taxon>
        <taxon>Dothideomycetes</taxon>
        <taxon>Dothideomycetidae</taxon>
        <taxon>Myriangiales</taxon>
        <taxon>Myriangiaceae</taxon>
        <taxon>Myriangium</taxon>
    </lineage>
</organism>
<evidence type="ECO:0000256" key="3">
    <source>
        <dbReference type="ARBA" id="ARBA00023242"/>
    </source>
</evidence>
<evidence type="ECO:0000313" key="9">
    <source>
        <dbReference type="Proteomes" id="UP000799439"/>
    </source>
</evidence>
<evidence type="ECO:0000256" key="1">
    <source>
        <dbReference type="ARBA" id="ARBA00004123"/>
    </source>
</evidence>
<name>A0A9P4J970_9PEZI</name>
<feature type="compositionally biased region" description="Basic and acidic residues" evidence="6">
    <location>
        <begin position="177"/>
        <end position="188"/>
    </location>
</feature>
<evidence type="ECO:0000256" key="6">
    <source>
        <dbReference type="SAM" id="MobiDB-lite"/>
    </source>
</evidence>
<dbReference type="GO" id="GO:0031507">
    <property type="term" value="P:heterochromatin formation"/>
    <property type="evidence" value="ECO:0007669"/>
    <property type="project" value="TreeGrafter"/>
</dbReference>
<evidence type="ECO:0000313" key="8">
    <source>
        <dbReference type="EMBL" id="KAF2154609.1"/>
    </source>
</evidence>
<dbReference type="SUPFAM" id="SSF47113">
    <property type="entry name" value="Histone-fold"/>
    <property type="match status" value="1"/>
</dbReference>
<accession>A0A9P4J970</accession>
<feature type="region of interest" description="Disordered" evidence="6">
    <location>
        <begin position="166"/>
        <end position="256"/>
    </location>
</feature>